<dbReference type="EMBL" id="UYRT01097859">
    <property type="protein sequence ID" value="VDN41488.1"/>
    <property type="molecule type" value="Genomic_DNA"/>
</dbReference>
<dbReference type="Proteomes" id="UP000271098">
    <property type="component" value="Unassembled WGS sequence"/>
</dbReference>
<evidence type="ECO:0000313" key="2">
    <source>
        <dbReference type="Proteomes" id="UP000271098"/>
    </source>
</evidence>
<name>A0A183ER54_9BILA</name>
<reference evidence="1 2" key="2">
    <citation type="submission" date="2018-11" db="EMBL/GenBank/DDBJ databases">
        <authorList>
            <consortium name="Pathogen Informatics"/>
        </authorList>
    </citation>
    <scope>NUCLEOTIDE SEQUENCE [LARGE SCALE GENOMIC DNA]</scope>
</reference>
<protein>
    <submittedName>
        <fullName evidence="3">NPH3 domain-containing protein</fullName>
    </submittedName>
</protein>
<dbReference type="WBParaSite" id="GPUH_0002347501-mRNA-1">
    <property type="protein sequence ID" value="GPUH_0002347501-mRNA-1"/>
    <property type="gene ID" value="GPUH_0002347501"/>
</dbReference>
<organism evidence="3">
    <name type="scientific">Gongylonema pulchrum</name>
    <dbReference type="NCBI Taxonomy" id="637853"/>
    <lineage>
        <taxon>Eukaryota</taxon>
        <taxon>Metazoa</taxon>
        <taxon>Ecdysozoa</taxon>
        <taxon>Nematoda</taxon>
        <taxon>Chromadorea</taxon>
        <taxon>Rhabditida</taxon>
        <taxon>Spirurina</taxon>
        <taxon>Spiruromorpha</taxon>
        <taxon>Spiruroidea</taxon>
        <taxon>Gongylonematidae</taxon>
        <taxon>Gongylonema</taxon>
    </lineage>
</organism>
<evidence type="ECO:0000313" key="1">
    <source>
        <dbReference type="EMBL" id="VDN41488.1"/>
    </source>
</evidence>
<proteinExistence type="predicted"/>
<gene>
    <name evidence="1" type="ORF">GPUH_LOCUS23445</name>
</gene>
<accession>A0A183ER54</accession>
<reference evidence="3" key="1">
    <citation type="submission" date="2016-06" db="UniProtKB">
        <authorList>
            <consortium name="WormBaseParasite"/>
        </authorList>
    </citation>
    <scope>IDENTIFICATION</scope>
</reference>
<dbReference type="AlphaFoldDB" id="A0A183ER54"/>
<sequence length="134" mass="15391">MMDEKARAGCSSRRPTVSRLQLADDGGRRRVKDVMQVTCHRIRRERLKGETGAAKITESLMLPEAYAFFIKLKAYFGDAEKRKRIMETYSGWVTEMHKLSTMNFAGRFPESVVREKLYRAVSHHAAVEAVIHKC</sequence>
<evidence type="ECO:0000313" key="3">
    <source>
        <dbReference type="WBParaSite" id="GPUH_0002347501-mRNA-1"/>
    </source>
</evidence>
<keyword evidence="2" id="KW-1185">Reference proteome</keyword>